<dbReference type="AlphaFoldDB" id="A0AAU6SEH0"/>
<dbReference type="EMBL" id="CP151632">
    <property type="protein sequence ID" value="WZO35271.1"/>
    <property type="molecule type" value="Genomic_DNA"/>
</dbReference>
<dbReference type="SMART" id="SM00871">
    <property type="entry name" value="AraC_E_bind"/>
    <property type="match status" value="1"/>
</dbReference>
<accession>A0AAU6SEH0</accession>
<dbReference type="InterPro" id="IPR010499">
    <property type="entry name" value="AraC_E-bd"/>
</dbReference>
<dbReference type="Gene3D" id="3.20.80.10">
    <property type="entry name" value="Regulatory factor, effector binding domain"/>
    <property type="match status" value="1"/>
</dbReference>
<evidence type="ECO:0000313" key="2">
    <source>
        <dbReference type="EMBL" id="WZO35271.1"/>
    </source>
</evidence>
<protein>
    <submittedName>
        <fullName evidence="2">GyrI-like domain-containing protein</fullName>
    </submittedName>
</protein>
<proteinExistence type="predicted"/>
<name>A0AAU6SEH0_9MICO</name>
<reference evidence="2" key="1">
    <citation type="submission" date="2024-04" db="EMBL/GenBank/DDBJ databases">
        <authorList>
            <person name="Roder T."/>
            <person name="Oberhansli S."/>
            <person name="Kreuzer M."/>
        </authorList>
    </citation>
    <scope>NUCLEOTIDE SEQUENCE</scope>
    <source>
        <strain evidence="2">LWS13-1.2</strain>
    </source>
</reference>
<dbReference type="InterPro" id="IPR029442">
    <property type="entry name" value="GyrI-like"/>
</dbReference>
<feature type="domain" description="AraC effector-binding" evidence="1">
    <location>
        <begin position="2"/>
        <end position="152"/>
    </location>
</feature>
<dbReference type="Pfam" id="PF06445">
    <property type="entry name" value="GyrI-like"/>
    <property type="match status" value="1"/>
</dbReference>
<sequence length="152" mass="16649">MMNIRITEHPQQATAAVREKVPMAELTEFFSRAFQDTMTALEDQGLHPTGAPFGKYYGRPNAMVDVEAGFPVGTAITPAGSVLPGSLPGGRVVEAMHIGPYDTMESTYSAVERYFADAKLTPGAVMWESYLTDPEAEPDPAKWHTQICWPID</sequence>
<evidence type="ECO:0000259" key="1">
    <source>
        <dbReference type="SMART" id="SM00871"/>
    </source>
</evidence>
<dbReference type="RefSeq" id="WP_349426108.1">
    <property type="nucleotide sequence ID" value="NZ_CP151632.1"/>
</dbReference>
<gene>
    <name evidence="2" type="ORF">MRBLWS13_002967</name>
</gene>
<organism evidence="2">
    <name type="scientific">Microbacterium sp. LWS13-1.2</name>
    <dbReference type="NCBI Taxonomy" id="3135264"/>
    <lineage>
        <taxon>Bacteria</taxon>
        <taxon>Bacillati</taxon>
        <taxon>Actinomycetota</taxon>
        <taxon>Actinomycetes</taxon>
        <taxon>Micrococcales</taxon>
        <taxon>Microbacteriaceae</taxon>
        <taxon>Microbacterium</taxon>
    </lineage>
</organism>
<dbReference type="SUPFAM" id="SSF55136">
    <property type="entry name" value="Probable bacterial effector-binding domain"/>
    <property type="match status" value="1"/>
</dbReference>
<dbReference type="InterPro" id="IPR011256">
    <property type="entry name" value="Reg_factor_effector_dom_sf"/>
</dbReference>